<keyword evidence="9" id="KW-0812">Transmembrane</keyword>
<organism evidence="10 11">
    <name type="scientific">Citrullus colocynthis</name>
    <name type="common">colocynth</name>
    <dbReference type="NCBI Taxonomy" id="252529"/>
    <lineage>
        <taxon>Eukaryota</taxon>
        <taxon>Viridiplantae</taxon>
        <taxon>Streptophyta</taxon>
        <taxon>Embryophyta</taxon>
        <taxon>Tracheophyta</taxon>
        <taxon>Spermatophyta</taxon>
        <taxon>Magnoliopsida</taxon>
        <taxon>eudicotyledons</taxon>
        <taxon>Gunneridae</taxon>
        <taxon>Pentapetalae</taxon>
        <taxon>rosids</taxon>
        <taxon>fabids</taxon>
        <taxon>Cucurbitales</taxon>
        <taxon>Cucurbitaceae</taxon>
        <taxon>Benincaseae</taxon>
        <taxon>Citrullus</taxon>
    </lineage>
</organism>
<evidence type="ECO:0000256" key="5">
    <source>
        <dbReference type="ARBA" id="ARBA00022702"/>
    </source>
</evidence>
<keyword evidence="6" id="KW-0732">Signal</keyword>
<keyword evidence="4" id="KW-0964">Secreted</keyword>
<evidence type="ECO:0000313" key="10">
    <source>
        <dbReference type="EMBL" id="CAK9320379.1"/>
    </source>
</evidence>
<keyword evidence="5" id="KW-0372">Hormone</keyword>
<keyword evidence="11" id="KW-1185">Reference proteome</keyword>
<gene>
    <name evidence="10" type="ORF">CITCOLO1_LOCUS12427</name>
</gene>
<keyword evidence="9" id="KW-1133">Transmembrane helix</keyword>
<keyword evidence="3" id="KW-0052">Apoplast</keyword>
<feature type="region of interest" description="Disordered" evidence="8">
    <location>
        <begin position="168"/>
        <end position="188"/>
    </location>
</feature>
<evidence type="ECO:0000256" key="4">
    <source>
        <dbReference type="ARBA" id="ARBA00022525"/>
    </source>
</evidence>
<keyword evidence="7" id="KW-0379">Hydroxylation</keyword>
<dbReference type="PANTHER" id="PTHR33348:SF40">
    <property type="entry name" value="PRECURSOR OF CEP3"/>
    <property type="match status" value="1"/>
</dbReference>
<dbReference type="Proteomes" id="UP001642487">
    <property type="component" value="Chromosome 4"/>
</dbReference>
<comment type="similarity">
    <text evidence="2">Belongs to the C-terminally encoded plant signaling peptide (CEP) family.</text>
</comment>
<accession>A0ABP0YJ20</accession>
<dbReference type="PANTHER" id="PTHR33348">
    <property type="entry name" value="PRECURSOR OF CEP5"/>
    <property type="match status" value="1"/>
</dbReference>
<feature type="transmembrane region" description="Helical" evidence="9">
    <location>
        <begin position="6"/>
        <end position="22"/>
    </location>
</feature>
<evidence type="ECO:0000256" key="6">
    <source>
        <dbReference type="ARBA" id="ARBA00022729"/>
    </source>
</evidence>
<protein>
    <submittedName>
        <fullName evidence="10">Uncharacterized protein</fullName>
    </submittedName>
</protein>
<proteinExistence type="inferred from homology"/>
<sequence length="188" mass="20905">MANTQFLTYFFIFMILSHQLVLSEGRRLKVKKNGLRCGTCMTPDTAKTITKPSDAQKSINNNAKNSMNKLHHRIADGFVDAFRPTTPGHSPGVGKSNFSAPSVAGRQKTFNRVRHMQATIHESVYVECRHLKATRCKKCSKLISAPPRIHRKSAGNGQQFMTNEAELPQDFRPTSPGHSPGVGHHINN</sequence>
<comment type="subcellular location">
    <subcellularLocation>
        <location evidence="1">Secreted</location>
        <location evidence="1">Extracellular space</location>
        <location evidence="1">Apoplast</location>
    </subcellularLocation>
</comment>
<dbReference type="InterPro" id="IPR033250">
    <property type="entry name" value="CEP"/>
</dbReference>
<evidence type="ECO:0000256" key="9">
    <source>
        <dbReference type="SAM" id="Phobius"/>
    </source>
</evidence>
<name>A0ABP0YJ20_9ROSI</name>
<evidence type="ECO:0000313" key="11">
    <source>
        <dbReference type="Proteomes" id="UP001642487"/>
    </source>
</evidence>
<dbReference type="EMBL" id="OZ021738">
    <property type="protein sequence ID" value="CAK9320379.1"/>
    <property type="molecule type" value="Genomic_DNA"/>
</dbReference>
<evidence type="ECO:0000256" key="1">
    <source>
        <dbReference type="ARBA" id="ARBA00004271"/>
    </source>
</evidence>
<evidence type="ECO:0000256" key="7">
    <source>
        <dbReference type="ARBA" id="ARBA00023278"/>
    </source>
</evidence>
<keyword evidence="9" id="KW-0472">Membrane</keyword>
<evidence type="ECO:0000256" key="8">
    <source>
        <dbReference type="SAM" id="MobiDB-lite"/>
    </source>
</evidence>
<reference evidence="10 11" key="1">
    <citation type="submission" date="2024-03" db="EMBL/GenBank/DDBJ databases">
        <authorList>
            <person name="Gkanogiannis A."/>
            <person name="Becerra Lopez-Lavalle L."/>
        </authorList>
    </citation>
    <scope>NUCLEOTIDE SEQUENCE [LARGE SCALE GENOMIC DNA]</scope>
</reference>
<evidence type="ECO:0000256" key="2">
    <source>
        <dbReference type="ARBA" id="ARBA00008963"/>
    </source>
</evidence>
<evidence type="ECO:0000256" key="3">
    <source>
        <dbReference type="ARBA" id="ARBA00022523"/>
    </source>
</evidence>